<dbReference type="SUPFAM" id="SSF56796">
    <property type="entry name" value="Dehydroquinate synthase-like"/>
    <property type="match status" value="1"/>
</dbReference>
<dbReference type="CDD" id="cd08187">
    <property type="entry name" value="BDH"/>
    <property type="match status" value="1"/>
</dbReference>
<proteinExistence type="predicted"/>
<keyword evidence="5" id="KW-1185">Reference proteome</keyword>
<reference evidence="4 5" key="1">
    <citation type="submission" date="2024-06" db="EMBL/GenBank/DDBJ databases">
        <title>Genomic Encyclopedia of Type Strains, Phase IV (KMG-IV): sequencing the most valuable type-strain genomes for metagenomic binning, comparative biology and taxonomic classification.</title>
        <authorList>
            <person name="Goeker M."/>
        </authorList>
    </citation>
    <scope>NUCLEOTIDE SEQUENCE [LARGE SCALE GENOMIC DNA]</scope>
    <source>
        <strain evidence="4 5">DSM 29492</strain>
    </source>
</reference>
<dbReference type="Gene3D" id="3.40.50.1970">
    <property type="match status" value="1"/>
</dbReference>
<name>A0ABV2LXH5_9FIRM</name>
<dbReference type="InterPro" id="IPR001670">
    <property type="entry name" value="ADH_Fe/GldA"/>
</dbReference>
<sequence length="389" mass="43870">MYQFRFYNPVTVYFGLEKFDELPTVARYYGDRALVLYSEAFNRHTDYVDMILRMLKERDIYTLAISESMPNPRGEFVDRISRLCRNERIEVLIGIGGGSVLDSVKAISASVYTNASCWEWITGKEELKMALPVIAVPTTAATGSEMNSGGLISFPERREKLSFGHPLLFPKAAFIIPEFTASQSREYTAAGCADVMFHIMEGNYFTRAPKMETHLKVMEELMKNLVKYSRIVVEDLHNYDARANLCVIASWALNGFLENGTGRIAVCHALEHQISGYYDIPHAKGMAVIVPKWLRYIAERGGAEQVAEFGKAVFDVKSKKSKLQTAIETVDKLEYFLYAELMLPSSFLAYGITDKHFNEMVQNICHGGKLTGIINLDSHDLVNILNSCL</sequence>
<feature type="domain" description="Fe-containing alcohol dehydrogenase-like C-terminal" evidence="3">
    <location>
        <begin position="188"/>
        <end position="386"/>
    </location>
</feature>
<feature type="domain" description="Alcohol dehydrogenase iron-type/glycerol dehydrogenase GldA" evidence="2">
    <location>
        <begin position="9"/>
        <end position="176"/>
    </location>
</feature>
<dbReference type="Pfam" id="PF25137">
    <property type="entry name" value="ADH_Fe_C"/>
    <property type="match status" value="1"/>
</dbReference>
<evidence type="ECO:0000256" key="1">
    <source>
        <dbReference type="ARBA" id="ARBA00023002"/>
    </source>
</evidence>
<dbReference type="EMBL" id="JBEPMJ010000001">
    <property type="protein sequence ID" value="MET3748914.1"/>
    <property type="molecule type" value="Genomic_DNA"/>
</dbReference>
<dbReference type="RefSeq" id="WP_022067826.1">
    <property type="nucleotide sequence ID" value="NZ_JANJZT010000001.1"/>
</dbReference>
<dbReference type="PANTHER" id="PTHR43633:SF1">
    <property type="entry name" value="ALCOHOL DEHYDROGENASE YQHD"/>
    <property type="match status" value="1"/>
</dbReference>
<dbReference type="Pfam" id="PF00465">
    <property type="entry name" value="Fe-ADH"/>
    <property type="match status" value="1"/>
</dbReference>
<dbReference type="InterPro" id="IPR056798">
    <property type="entry name" value="ADH_Fe_C"/>
</dbReference>
<comment type="caution">
    <text evidence="4">The sequence shown here is derived from an EMBL/GenBank/DDBJ whole genome shotgun (WGS) entry which is preliminary data.</text>
</comment>
<accession>A0ABV2LXH5</accession>
<dbReference type="PANTHER" id="PTHR43633">
    <property type="entry name" value="ALCOHOL DEHYDROGENASE YQHD"/>
    <property type="match status" value="1"/>
</dbReference>
<gene>
    <name evidence="4" type="ORF">ABID24_000130</name>
</gene>
<dbReference type="Gene3D" id="1.20.1090.10">
    <property type="entry name" value="Dehydroquinate synthase-like - alpha domain"/>
    <property type="match status" value="1"/>
</dbReference>
<dbReference type="InterPro" id="IPR044731">
    <property type="entry name" value="BDH-like"/>
</dbReference>
<protein>
    <submittedName>
        <fullName evidence="4">Alcohol dehydrogenase YqhD (Iron-dependent ADH family)</fullName>
    </submittedName>
</protein>
<evidence type="ECO:0000259" key="2">
    <source>
        <dbReference type="Pfam" id="PF00465"/>
    </source>
</evidence>
<dbReference type="Proteomes" id="UP001549106">
    <property type="component" value="Unassembled WGS sequence"/>
</dbReference>
<keyword evidence="1" id="KW-0560">Oxidoreductase</keyword>
<evidence type="ECO:0000259" key="3">
    <source>
        <dbReference type="Pfam" id="PF25137"/>
    </source>
</evidence>
<organism evidence="4 5">
    <name type="scientific">Blautia caecimuris</name>
    <dbReference type="NCBI Taxonomy" id="1796615"/>
    <lineage>
        <taxon>Bacteria</taxon>
        <taxon>Bacillati</taxon>
        <taxon>Bacillota</taxon>
        <taxon>Clostridia</taxon>
        <taxon>Lachnospirales</taxon>
        <taxon>Lachnospiraceae</taxon>
        <taxon>Blautia</taxon>
    </lineage>
</organism>
<evidence type="ECO:0000313" key="5">
    <source>
        <dbReference type="Proteomes" id="UP001549106"/>
    </source>
</evidence>
<evidence type="ECO:0000313" key="4">
    <source>
        <dbReference type="EMBL" id="MET3748914.1"/>
    </source>
</evidence>